<protein>
    <submittedName>
        <fullName evidence="2">Uncharacterized protein</fullName>
    </submittedName>
</protein>
<organism evidence="2 3">
    <name type="scientific">Pseudomyxococcus hansupus</name>
    <dbReference type="NCBI Taxonomy" id="1297742"/>
    <lineage>
        <taxon>Bacteria</taxon>
        <taxon>Pseudomonadati</taxon>
        <taxon>Myxococcota</taxon>
        <taxon>Myxococcia</taxon>
        <taxon>Myxococcales</taxon>
        <taxon>Cystobacterineae</taxon>
        <taxon>Myxococcaceae</taxon>
        <taxon>Pseudomyxococcus</taxon>
    </lineage>
</organism>
<keyword evidence="3" id="KW-1185">Reference proteome</keyword>
<reference evidence="2 3" key="1">
    <citation type="journal article" date="2016" name="PLoS ONE">
        <title>Complete Genome Sequence and Comparative Genomics of a Novel Myxobacterium Myxococcus hansupus.</title>
        <authorList>
            <person name="Sharma G."/>
            <person name="Narwani T."/>
            <person name="Subramanian S."/>
        </authorList>
    </citation>
    <scope>NUCLEOTIDE SEQUENCE [LARGE SCALE GENOMIC DNA]</scope>
    <source>
        <strain evidence="3">mixupus</strain>
    </source>
</reference>
<sequence length="69" mass="7261">MHPLASVLGPLTGSDRNHIRGTECSGDEERGRSGPSFRVPETPILRGSPVSRVASSQRHACGVPDTLPA</sequence>
<evidence type="ECO:0000256" key="1">
    <source>
        <dbReference type="SAM" id="MobiDB-lite"/>
    </source>
</evidence>
<evidence type="ECO:0000313" key="2">
    <source>
        <dbReference type="EMBL" id="AKQ64321.1"/>
    </source>
</evidence>
<evidence type="ECO:0000313" key="3">
    <source>
        <dbReference type="Proteomes" id="UP000009026"/>
    </source>
</evidence>
<name>A0A0H4WLQ1_9BACT</name>
<dbReference type="EMBL" id="CP012109">
    <property type="protein sequence ID" value="AKQ64321.1"/>
    <property type="molecule type" value="Genomic_DNA"/>
</dbReference>
<gene>
    <name evidence="2" type="ORF">A176_001233</name>
</gene>
<dbReference type="KEGG" id="mym:A176_001233"/>
<dbReference type="PATRIC" id="fig|1297742.4.peg.1251"/>
<accession>A0A0H4WLQ1</accession>
<feature type="compositionally biased region" description="Basic and acidic residues" evidence="1">
    <location>
        <begin position="15"/>
        <end position="32"/>
    </location>
</feature>
<dbReference type="AlphaFoldDB" id="A0A0H4WLQ1"/>
<feature type="region of interest" description="Disordered" evidence="1">
    <location>
        <begin position="1"/>
        <end position="69"/>
    </location>
</feature>
<proteinExistence type="predicted"/>
<dbReference type="Proteomes" id="UP000009026">
    <property type="component" value="Chromosome"/>
</dbReference>